<sequence>MARMDLAEFLTGALAELDQKNLLRRLPDLQNIDIGFSRNTYLGNHFGASGSRLISGNHRLYARLERELSLWKKTAAALVYPAGYMTNLGVISALLDRGDLIILDKLCHASLIDGARLAQADIRVFKHNNPADLEKILRQSRNYKKILVVTESVFSMDGDRAPLAELTALRRQYGFWLLVDEAHAVGVFGESGEGLAGQLGMNGDIDIQIGTFSKAFDGLGGYVCGSRLLIDYLVNKSRAFIYTTALPKIILRKNLANLKKVQSKKQRRKLWKNINYFSARLGIRADSAIIPLLIGDEKKALALAEKLRDEGFIIPAIRYPTVPRGQARLRLTISAETTKRQMNKLLALLNQRRKNRALK</sequence>
<dbReference type="InterPro" id="IPR050087">
    <property type="entry name" value="AON_synthase_class-II"/>
</dbReference>
<reference evidence="6 7" key="1">
    <citation type="journal article" date="2019" name="ISME J.">
        <title>Genome analyses of uncultured TG2/ZB3 bacteria in 'Margulisbacteria' specifically attached to ectosymbiotic spirochetes of protists in the termite gut.</title>
        <authorList>
            <person name="Utami Y.D."/>
            <person name="Kuwahara H."/>
            <person name="Igai K."/>
            <person name="Murakami T."/>
            <person name="Sugaya K."/>
            <person name="Morikawa T."/>
            <person name="Nagura Y."/>
            <person name="Yuki M."/>
            <person name="Deevong P."/>
            <person name="Inoue T."/>
            <person name="Kihara K."/>
            <person name="Lo N."/>
            <person name="Yamada A."/>
            <person name="Ohkuma M."/>
            <person name="Hongoh Y."/>
        </authorList>
    </citation>
    <scope>NUCLEOTIDE SEQUENCE [LARGE SCALE GENOMIC DNA]</scope>
    <source>
        <strain evidence="6">NkOx7-01</strain>
    </source>
</reference>
<keyword evidence="7" id="KW-1185">Reference proteome</keyword>
<gene>
    <name evidence="6" type="primary">bioF</name>
    <name evidence="6" type="ORF">NO1_1348</name>
</gene>
<dbReference type="InterPro" id="IPR004839">
    <property type="entry name" value="Aminotransferase_I/II_large"/>
</dbReference>
<comment type="caution">
    <text evidence="6">The sequence shown here is derived from an EMBL/GenBank/DDBJ whole genome shotgun (WGS) entry which is preliminary data.</text>
</comment>
<evidence type="ECO:0000256" key="4">
    <source>
        <dbReference type="ARBA" id="ARBA00022898"/>
    </source>
</evidence>
<protein>
    <submittedName>
        <fullName evidence="6">8-amino-7-oxononanoate synthase</fullName>
    </submittedName>
</protein>
<dbReference type="GO" id="GO:0030170">
    <property type="term" value="F:pyridoxal phosphate binding"/>
    <property type="evidence" value="ECO:0007669"/>
    <property type="project" value="InterPro"/>
</dbReference>
<name>A0A388TBF4_TERA1</name>
<dbReference type="SUPFAM" id="SSF53383">
    <property type="entry name" value="PLP-dependent transferases"/>
    <property type="match status" value="1"/>
</dbReference>
<dbReference type="AlphaFoldDB" id="A0A388TBF4"/>
<keyword evidence="3" id="KW-0808">Transferase</keyword>
<comment type="cofactor">
    <cofactor evidence="1">
        <name>pyridoxal 5'-phosphate</name>
        <dbReference type="ChEBI" id="CHEBI:597326"/>
    </cofactor>
</comment>
<dbReference type="EMBL" id="BGZN01000030">
    <property type="protein sequence ID" value="GBR74118.1"/>
    <property type="molecule type" value="Genomic_DNA"/>
</dbReference>
<feature type="domain" description="Aminotransferase class I/classII large" evidence="5">
    <location>
        <begin position="46"/>
        <end position="347"/>
    </location>
</feature>
<evidence type="ECO:0000313" key="7">
    <source>
        <dbReference type="Proteomes" id="UP000269352"/>
    </source>
</evidence>
<organism evidence="6 7">
    <name type="scientific">Termititenax aidoneus</name>
    <dbReference type="NCBI Taxonomy" id="2218524"/>
    <lineage>
        <taxon>Bacteria</taxon>
        <taxon>Bacillati</taxon>
        <taxon>Candidatus Margulisiibacteriota</taxon>
        <taxon>Candidatus Termititenacia</taxon>
        <taxon>Candidatus Termititenacales</taxon>
        <taxon>Candidatus Termititenacaceae</taxon>
        <taxon>Candidatus Termititenax</taxon>
    </lineage>
</organism>
<dbReference type="GO" id="GO:0016740">
    <property type="term" value="F:transferase activity"/>
    <property type="evidence" value="ECO:0007669"/>
    <property type="project" value="UniProtKB-KW"/>
</dbReference>
<dbReference type="InterPro" id="IPR015422">
    <property type="entry name" value="PyrdxlP-dep_Trfase_small"/>
</dbReference>
<evidence type="ECO:0000259" key="5">
    <source>
        <dbReference type="Pfam" id="PF00155"/>
    </source>
</evidence>
<evidence type="ECO:0000313" key="6">
    <source>
        <dbReference type="EMBL" id="GBR74118.1"/>
    </source>
</evidence>
<dbReference type="PANTHER" id="PTHR13693">
    <property type="entry name" value="CLASS II AMINOTRANSFERASE/8-AMINO-7-OXONONANOATE SYNTHASE"/>
    <property type="match status" value="1"/>
</dbReference>
<dbReference type="InterPro" id="IPR015421">
    <property type="entry name" value="PyrdxlP-dep_Trfase_major"/>
</dbReference>
<dbReference type="CDD" id="cd06454">
    <property type="entry name" value="KBL_like"/>
    <property type="match status" value="1"/>
</dbReference>
<dbReference type="Gene3D" id="3.90.1150.10">
    <property type="entry name" value="Aspartate Aminotransferase, domain 1"/>
    <property type="match status" value="1"/>
</dbReference>
<comment type="similarity">
    <text evidence="2">Belongs to the class-II pyridoxal-phosphate-dependent aminotransferase family. BioF subfamily.</text>
</comment>
<evidence type="ECO:0000256" key="2">
    <source>
        <dbReference type="ARBA" id="ARBA00010008"/>
    </source>
</evidence>
<dbReference type="PANTHER" id="PTHR13693:SF77">
    <property type="entry name" value="8-AMINO-7-OXONONANOATE SYNTHASE"/>
    <property type="match status" value="1"/>
</dbReference>
<dbReference type="Gene3D" id="3.40.640.10">
    <property type="entry name" value="Type I PLP-dependent aspartate aminotransferase-like (Major domain)"/>
    <property type="match status" value="1"/>
</dbReference>
<evidence type="ECO:0000256" key="1">
    <source>
        <dbReference type="ARBA" id="ARBA00001933"/>
    </source>
</evidence>
<accession>A0A388TBF4</accession>
<evidence type="ECO:0000256" key="3">
    <source>
        <dbReference type="ARBA" id="ARBA00022679"/>
    </source>
</evidence>
<keyword evidence="4" id="KW-0663">Pyridoxal phosphate</keyword>
<dbReference type="Pfam" id="PF00155">
    <property type="entry name" value="Aminotran_1_2"/>
    <property type="match status" value="1"/>
</dbReference>
<proteinExistence type="inferred from homology"/>
<dbReference type="InterPro" id="IPR015424">
    <property type="entry name" value="PyrdxlP-dep_Trfase"/>
</dbReference>
<dbReference type="Proteomes" id="UP000269352">
    <property type="component" value="Unassembled WGS sequence"/>
</dbReference>